<feature type="compositionally biased region" description="Basic and acidic residues" evidence="1">
    <location>
        <begin position="57"/>
        <end position="74"/>
    </location>
</feature>
<gene>
    <name evidence="2" type="ORF">HMPREF9145_0834</name>
</gene>
<evidence type="ECO:0000313" key="2">
    <source>
        <dbReference type="EMBL" id="ERJ99655.1"/>
    </source>
</evidence>
<dbReference type="Proteomes" id="UP000017023">
    <property type="component" value="Unassembled WGS sequence"/>
</dbReference>
<feature type="region of interest" description="Disordered" evidence="1">
    <location>
        <begin position="55"/>
        <end position="74"/>
    </location>
</feature>
<organism evidence="2 3">
    <name type="scientific">Segatella salivae F0493</name>
    <dbReference type="NCBI Taxonomy" id="1395125"/>
    <lineage>
        <taxon>Bacteria</taxon>
        <taxon>Pseudomonadati</taxon>
        <taxon>Bacteroidota</taxon>
        <taxon>Bacteroidia</taxon>
        <taxon>Bacteroidales</taxon>
        <taxon>Prevotellaceae</taxon>
        <taxon>Segatella</taxon>
    </lineage>
</organism>
<proteinExistence type="predicted"/>
<name>U2L5M5_9BACT</name>
<dbReference type="PATRIC" id="fig|1395125.3.peg.1743"/>
<dbReference type="EMBL" id="AWGW01000025">
    <property type="protein sequence ID" value="ERJ99655.1"/>
    <property type="molecule type" value="Genomic_DNA"/>
</dbReference>
<comment type="caution">
    <text evidence="2">The sequence shown here is derived from an EMBL/GenBank/DDBJ whole genome shotgun (WGS) entry which is preliminary data.</text>
</comment>
<sequence>MIRHDLRVDYEFNISDFNEPGKAFGEEELQQAIQRGAIQVLDDATIAAMKAKRARDKVRDEAEMQQEAKAEGAVDWKEAMKEWEAWQQEEDRNEGV</sequence>
<evidence type="ECO:0000256" key="1">
    <source>
        <dbReference type="SAM" id="MobiDB-lite"/>
    </source>
</evidence>
<protein>
    <submittedName>
        <fullName evidence="2">Uncharacterized protein</fullName>
    </submittedName>
</protein>
<dbReference type="AlphaFoldDB" id="U2L5M5"/>
<accession>U2L5M5</accession>
<reference evidence="2 3" key="1">
    <citation type="submission" date="2013-08" db="EMBL/GenBank/DDBJ databases">
        <authorList>
            <person name="Durkin A.S."/>
            <person name="Haft D.R."/>
            <person name="McCorrison J."/>
            <person name="Torralba M."/>
            <person name="Gillis M."/>
            <person name="Haft D.H."/>
            <person name="Methe B."/>
            <person name="Sutton G."/>
            <person name="Nelson K.E."/>
        </authorList>
    </citation>
    <scope>NUCLEOTIDE SEQUENCE [LARGE SCALE GENOMIC DNA]</scope>
    <source>
        <strain evidence="2 3">F0493</strain>
    </source>
</reference>
<evidence type="ECO:0000313" key="3">
    <source>
        <dbReference type="Proteomes" id="UP000017023"/>
    </source>
</evidence>